<evidence type="ECO:0000259" key="2">
    <source>
        <dbReference type="Pfam" id="PF26335"/>
    </source>
</evidence>
<dbReference type="Pfam" id="PF26335">
    <property type="entry name" value="ARB_00930_C"/>
    <property type="match status" value="1"/>
</dbReference>
<dbReference type="SUPFAM" id="SSF56601">
    <property type="entry name" value="beta-lactamase/transpeptidase-like"/>
    <property type="match status" value="1"/>
</dbReference>
<dbReference type="AlphaFoldDB" id="A0AA39CNS2"/>
<dbReference type="Proteomes" id="UP001172673">
    <property type="component" value="Unassembled WGS sequence"/>
</dbReference>
<feature type="domain" description="Beta-lactamase-like ARB-00930-like C-terminal" evidence="2">
    <location>
        <begin position="458"/>
        <end position="606"/>
    </location>
</feature>
<evidence type="ECO:0008006" key="5">
    <source>
        <dbReference type="Google" id="ProtNLM"/>
    </source>
</evidence>
<name>A0AA39CNS2_9EURO</name>
<comment type="caution">
    <text evidence="3">The sequence shown here is derived from an EMBL/GenBank/DDBJ whole genome shotgun (WGS) entry which is preliminary data.</text>
</comment>
<evidence type="ECO:0000313" key="3">
    <source>
        <dbReference type="EMBL" id="KAJ9614513.1"/>
    </source>
</evidence>
<proteinExistence type="predicted"/>
<dbReference type="PANTHER" id="PTHR22935">
    <property type="entry name" value="PENICILLIN-BINDING PROTEIN"/>
    <property type="match status" value="1"/>
</dbReference>
<dbReference type="Gene3D" id="3.40.710.10">
    <property type="entry name" value="DD-peptidase/beta-lactamase superfamily"/>
    <property type="match status" value="1"/>
</dbReference>
<keyword evidence="4" id="KW-1185">Reference proteome</keyword>
<evidence type="ECO:0000313" key="4">
    <source>
        <dbReference type="Proteomes" id="UP001172673"/>
    </source>
</evidence>
<feature type="domain" description="Beta-lactamase-related" evidence="1">
    <location>
        <begin position="151"/>
        <end position="445"/>
    </location>
</feature>
<gene>
    <name evidence="3" type="ORF">H2200_002650</name>
</gene>
<evidence type="ECO:0000259" key="1">
    <source>
        <dbReference type="Pfam" id="PF00144"/>
    </source>
</evidence>
<dbReference type="InterPro" id="IPR058664">
    <property type="entry name" value="ARB_00930-like_C"/>
</dbReference>
<dbReference type="PANTHER" id="PTHR22935:SF97">
    <property type="entry name" value="BETA-LACTAMASE-RELATED DOMAIN-CONTAINING PROTEIN"/>
    <property type="match status" value="1"/>
</dbReference>
<protein>
    <recommendedName>
        <fullName evidence="5">Beta-lactamase-related domain-containing protein</fullName>
    </recommendedName>
</protein>
<dbReference type="InterPro" id="IPR051478">
    <property type="entry name" value="Beta-lactamase-like_AB/R"/>
</dbReference>
<organism evidence="3 4">
    <name type="scientific">Cladophialophora chaetospira</name>
    <dbReference type="NCBI Taxonomy" id="386627"/>
    <lineage>
        <taxon>Eukaryota</taxon>
        <taxon>Fungi</taxon>
        <taxon>Dikarya</taxon>
        <taxon>Ascomycota</taxon>
        <taxon>Pezizomycotina</taxon>
        <taxon>Eurotiomycetes</taxon>
        <taxon>Chaetothyriomycetidae</taxon>
        <taxon>Chaetothyriales</taxon>
        <taxon>Herpotrichiellaceae</taxon>
        <taxon>Cladophialophora</taxon>
    </lineage>
</organism>
<dbReference type="InterPro" id="IPR012338">
    <property type="entry name" value="Beta-lactam/transpept-like"/>
</dbReference>
<sequence length="607" mass="65422">MHDGIAEDGASQEQLEAEGGMSQFEATGLFRKHDLIDLTARTPLPNRHLLEELAMVHINPLESDFGQDVTGPRFPVPSGLSSDKVIQSVLNEITTTFDEIVATGNSSHGPIASNTTSFSIGVFSSTDGLDTSKPFFYEYHYTTPLQAEKSGNKTNVGAQSVYRIGSLTQVFTVWLFLAEAGEAAWTEPVTRYIPELAQAVTSGTKQASTTRVPWEDVTLGDLAAHLAGIPRDFVVNPTAPEQLYFSEFFTDLLTRPAVYLPGTTPIFSNTAFQLLAYAMEAIRGTPFTEMFHNLTAHLNMSSSSLATPADTTGAVIPSDVESSGWSTDYGDESPAVGMYSSIHDLSLAGIAILNSTLLPSAVTRRWLKPVSHTSNLRNAVGRPWIIYSPTPDQSPTKPRFEVFTNYAFVGQYSSYLILVPEYNVGFTVLAADSTTAADLNAHADFLGEIMLPALEKAAITQAGKNYAGAYKSSSTNSSQVAELVIDKPDGMPGLSLSNITRGSEDLRAMLAKSVGIEPTKLNARLYPTNLMTKLSDGRTQVAFRAVFQDESALEDGGTPTCISWEGVDVLLSPNGMPLDLLVLTLNDSGAAESVTLPGWGLELFRET</sequence>
<dbReference type="InterPro" id="IPR001466">
    <property type="entry name" value="Beta-lactam-related"/>
</dbReference>
<accession>A0AA39CNS2</accession>
<reference evidence="3" key="1">
    <citation type="submission" date="2022-10" db="EMBL/GenBank/DDBJ databases">
        <title>Culturing micro-colonial fungi from biological soil crusts in the Mojave desert and describing Neophaeococcomyces mojavensis, and introducing the new genera and species Taxawa tesnikishii.</title>
        <authorList>
            <person name="Kurbessoian T."/>
            <person name="Stajich J.E."/>
        </authorList>
    </citation>
    <scope>NUCLEOTIDE SEQUENCE</scope>
    <source>
        <strain evidence="3">TK_41</strain>
    </source>
</reference>
<dbReference type="Pfam" id="PF00144">
    <property type="entry name" value="Beta-lactamase"/>
    <property type="match status" value="1"/>
</dbReference>
<dbReference type="EMBL" id="JAPDRK010000003">
    <property type="protein sequence ID" value="KAJ9614513.1"/>
    <property type="molecule type" value="Genomic_DNA"/>
</dbReference>